<keyword evidence="4" id="KW-1185">Reference proteome</keyword>
<evidence type="ECO:0000313" key="3">
    <source>
        <dbReference type="EMBL" id="KAJ9603674.1"/>
    </source>
</evidence>
<evidence type="ECO:0000313" key="4">
    <source>
        <dbReference type="Proteomes" id="UP001172673"/>
    </source>
</evidence>
<dbReference type="PANTHER" id="PTHR43138:SF2">
    <property type="entry name" value="PROTEIN SPT10"/>
    <property type="match status" value="1"/>
</dbReference>
<name>A0AA38WYV6_9EURO</name>
<dbReference type="SUPFAM" id="SSF55729">
    <property type="entry name" value="Acyl-CoA N-acyltransferases (Nat)"/>
    <property type="match status" value="1"/>
</dbReference>
<dbReference type="PANTHER" id="PTHR43138">
    <property type="entry name" value="ACETYLTRANSFERASE, GNAT FAMILY"/>
    <property type="match status" value="1"/>
</dbReference>
<feature type="compositionally biased region" description="Basic and acidic residues" evidence="1">
    <location>
        <begin position="358"/>
        <end position="369"/>
    </location>
</feature>
<dbReference type="InterPro" id="IPR015416">
    <property type="entry name" value="Znf_H2C2_histone_UAS-bd"/>
</dbReference>
<protein>
    <submittedName>
        <fullName evidence="3">Protein spt10</fullName>
    </submittedName>
</protein>
<feature type="compositionally biased region" description="Basic and acidic residues" evidence="1">
    <location>
        <begin position="476"/>
        <end position="491"/>
    </location>
</feature>
<dbReference type="PROSITE" id="PS51186">
    <property type="entry name" value="GNAT"/>
    <property type="match status" value="1"/>
</dbReference>
<gene>
    <name evidence="3" type="primary">SPT10</name>
    <name evidence="3" type="ORF">H2200_011860</name>
</gene>
<proteinExistence type="predicted"/>
<dbReference type="Proteomes" id="UP001172673">
    <property type="component" value="Unassembled WGS sequence"/>
</dbReference>
<organism evidence="3 4">
    <name type="scientific">Cladophialophora chaetospira</name>
    <dbReference type="NCBI Taxonomy" id="386627"/>
    <lineage>
        <taxon>Eukaryota</taxon>
        <taxon>Fungi</taxon>
        <taxon>Dikarya</taxon>
        <taxon>Ascomycota</taxon>
        <taxon>Pezizomycotina</taxon>
        <taxon>Eurotiomycetes</taxon>
        <taxon>Chaetothyriomycetidae</taxon>
        <taxon>Chaetothyriales</taxon>
        <taxon>Herpotrichiellaceae</taxon>
        <taxon>Cladophialophora</taxon>
    </lineage>
</organism>
<dbReference type="GO" id="GO:0016747">
    <property type="term" value="F:acyltransferase activity, transferring groups other than amino-acyl groups"/>
    <property type="evidence" value="ECO:0007669"/>
    <property type="project" value="InterPro"/>
</dbReference>
<dbReference type="GO" id="GO:0005634">
    <property type="term" value="C:nucleus"/>
    <property type="evidence" value="ECO:0007669"/>
    <property type="project" value="TreeGrafter"/>
</dbReference>
<sequence length="552" mass="61747">MPALLEDPESSVIYRASGQGPYPTSDNPQIPSSIFPRAVTLRDRVTVATLIPFFSPDAVPKRLLGYLSEQLNEEIEGGDTYPMINPLPLETFGPYWFGNFGAVMVLGDIGGIEAVAEMDRDGADWNKKCLGSFYIKPNYPGRSSHVCNGGFLVTPAARNKGVGKSMGQCYLDWAPQLGYTYSVFNLVYESNSASTRIWDSLGFKRIGRVPGCGNLRSSEEPVDAIIYGRDLKSEGENDQSEERFDKIRYYLRHQLYPQGADRSEKSRLRSAATHYKLVPGQDGGPEKLFLKDKEVISDPNAQYEIAKQIHLQAHGGINKTTAIIATKYHWIRIKETVSHVIKNCPECKDVNKPPILRSENRPGRSKTIDEAPPNLPQAQPPPSEVQALPQDTQSLSTNHISDHDFVTIQQPMDLSNDHDHLVNDHNAHLDPYDEMAIDPQIMEQIQAQLAEAYDPNGHGYVSTGLPPFADTSHLQSHHDPRDFNHQAPEHHFISDPNQQMMAHDNQQMMAHDQIMDDGGGAGTGLNSMQPMQHVLPMDYIDPQDQRQYKLEQ</sequence>
<dbReference type="EMBL" id="JAPDRK010000021">
    <property type="protein sequence ID" value="KAJ9603674.1"/>
    <property type="molecule type" value="Genomic_DNA"/>
</dbReference>
<evidence type="ECO:0000256" key="1">
    <source>
        <dbReference type="SAM" id="MobiDB-lite"/>
    </source>
</evidence>
<dbReference type="InterPro" id="IPR052742">
    <property type="entry name" value="Mito_N-acetyltransferase"/>
</dbReference>
<dbReference type="Pfam" id="PF00583">
    <property type="entry name" value="Acetyltransf_1"/>
    <property type="match status" value="1"/>
</dbReference>
<dbReference type="Gene3D" id="1.10.340.70">
    <property type="match status" value="1"/>
</dbReference>
<feature type="compositionally biased region" description="Pro residues" evidence="1">
    <location>
        <begin position="373"/>
        <end position="383"/>
    </location>
</feature>
<accession>A0AA38WYV6</accession>
<evidence type="ECO:0000259" key="2">
    <source>
        <dbReference type="PROSITE" id="PS51186"/>
    </source>
</evidence>
<dbReference type="InterPro" id="IPR016181">
    <property type="entry name" value="Acyl_CoA_acyltransferase"/>
</dbReference>
<feature type="region of interest" description="Disordered" evidence="1">
    <location>
        <begin position="472"/>
        <end position="491"/>
    </location>
</feature>
<dbReference type="InterPro" id="IPR000182">
    <property type="entry name" value="GNAT_dom"/>
</dbReference>
<comment type="caution">
    <text evidence="3">The sequence shown here is derived from an EMBL/GenBank/DDBJ whole genome shotgun (WGS) entry which is preliminary data.</text>
</comment>
<feature type="region of interest" description="Disordered" evidence="1">
    <location>
        <begin position="350"/>
        <end position="388"/>
    </location>
</feature>
<dbReference type="Pfam" id="PF09337">
    <property type="entry name" value="zf-H2C2"/>
    <property type="match status" value="1"/>
</dbReference>
<reference evidence="3" key="1">
    <citation type="submission" date="2022-10" db="EMBL/GenBank/DDBJ databases">
        <title>Culturing micro-colonial fungi from biological soil crusts in the Mojave desert and describing Neophaeococcomyces mojavensis, and introducing the new genera and species Taxawa tesnikishii.</title>
        <authorList>
            <person name="Kurbessoian T."/>
            <person name="Stajich J.E."/>
        </authorList>
    </citation>
    <scope>NUCLEOTIDE SEQUENCE</scope>
    <source>
        <strain evidence="3">TK_41</strain>
    </source>
</reference>
<dbReference type="AlphaFoldDB" id="A0AA38WYV6"/>
<dbReference type="Gene3D" id="3.40.630.30">
    <property type="match status" value="1"/>
</dbReference>
<feature type="domain" description="N-acetyltransferase" evidence="2">
    <location>
        <begin position="69"/>
        <end position="232"/>
    </location>
</feature>